<dbReference type="InterPro" id="IPR003439">
    <property type="entry name" value="ABC_transporter-like_ATP-bd"/>
</dbReference>
<gene>
    <name evidence="5" type="ORF">RJ41_01825</name>
</gene>
<protein>
    <submittedName>
        <fullName evidence="5">Molybdenum ABC transporter ATP-binding protein</fullName>
    </submittedName>
</protein>
<dbReference type="PANTHER" id="PTHR42781">
    <property type="entry name" value="SPERMIDINE/PUTRESCINE IMPORT ATP-BINDING PROTEIN POTA"/>
    <property type="match status" value="1"/>
</dbReference>
<keyword evidence="3 5" id="KW-0067">ATP-binding</keyword>
<organism evidence="5 6">
    <name type="scientific">Alteromonas marina</name>
    <dbReference type="NCBI Taxonomy" id="203795"/>
    <lineage>
        <taxon>Bacteria</taxon>
        <taxon>Pseudomonadati</taxon>
        <taxon>Pseudomonadota</taxon>
        <taxon>Gammaproteobacteria</taxon>
        <taxon>Alteromonadales</taxon>
        <taxon>Alteromonadaceae</taxon>
        <taxon>Alteromonas/Salinimonas group</taxon>
        <taxon>Alteromonas</taxon>
    </lineage>
</organism>
<dbReference type="Pfam" id="PF00005">
    <property type="entry name" value="ABC_tran"/>
    <property type="match status" value="1"/>
</dbReference>
<evidence type="ECO:0000313" key="5">
    <source>
        <dbReference type="EMBL" id="KHT57400.1"/>
    </source>
</evidence>
<dbReference type="InterPro" id="IPR050093">
    <property type="entry name" value="ABC_SmlMolc_Importer"/>
</dbReference>
<dbReference type="SMART" id="SM00382">
    <property type="entry name" value="AAA"/>
    <property type="match status" value="1"/>
</dbReference>
<proteinExistence type="predicted"/>
<evidence type="ECO:0000256" key="2">
    <source>
        <dbReference type="ARBA" id="ARBA00022741"/>
    </source>
</evidence>
<comment type="caution">
    <text evidence="5">The sequence shown here is derived from an EMBL/GenBank/DDBJ whole genome shotgun (WGS) entry which is preliminary data.</text>
</comment>
<evidence type="ECO:0000313" key="6">
    <source>
        <dbReference type="Proteomes" id="UP000031197"/>
    </source>
</evidence>
<dbReference type="SUPFAM" id="SSF52540">
    <property type="entry name" value="P-loop containing nucleoside triphosphate hydrolases"/>
    <property type="match status" value="1"/>
</dbReference>
<sequence>MQISALLPNRINAQISLQPQSRFIGVTGPSGAGKSSLFRALAGVEKSAKVQTPWTSQKVGIVFQQPMLFPHTDVCGNLALAQRHASPNAMSIDACLRGCYCEHLIDKPVQALSGGEAQRVAIARALVNGPDVLLLDESLSAIDIFTRRKIYQFLNNLCVSGKLTCLVISHDLDDLALFSDELVFIDQGRTELCGKTRDVLTQVFAKEGFATPSSVLEGFKVTAQSEARDSNQSQNAVVSYKHGIQTQQDQNVLTLQGNDQCQSENGIERVEVAGHEIFVTAESVSYLPKQSAEQVSVRFAVKACDVSVDTNTADFGSASTISILNALPCVISSIEPVANSLSPLNVEENNADTKLADTKLTPKKLATVNSAKVLIKLDVLNSNQTLYASISCISLSRLKLDVGVQVIARFKLP</sequence>
<keyword evidence="1" id="KW-0813">Transport</keyword>
<reference evidence="5 6" key="1">
    <citation type="submission" date="2014-12" db="EMBL/GenBank/DDBJ databases">
        <title>Genome sequencing of Alteromonas marina AD001.</title>
        <authorList>
            <person name="Adrian T.G.S."/>
            <person name="Chan K.G."/>
        </authorList>
    </citation>
    <scope>NUCLEOTIDE SEQUENCE [LARGE SCALE GENOMIC DNA]</scope>
    <source>
        <strain evidence="5 6">AD001</strain>
    </source>
</reference>
<accession>A0A0B3ZG80</accession>
<dbReference type="OrthoDB" id="9802264at2"/>
<dbReference type="EMBL" id="JWLW01000003">
    <property type="protein sequence ID" value="KHT57400.1"/>
    <property type="molecule type" value="Genomic_DNA"/>
</dbReference>
<dbReference type="GO" id="GO:0005524">
    <property type="term" value="F:ATP binding"/>
    <property type="evidence" value="ECO:0007669"/>
    <property type="project" value="UniProtKB-KW"/>
</dbReference>
<dbReference type="Gene3D" id="2.40.50.100">
    <property type="match status" value="1"/>
</dbReference>
<name>A0A0B3ZG80_9ALTE</name>
<keyword evidence="2" id="KW-0547">Nucleotide-binding</keyword>
<evidence type="ECO:0000256" key="1">
    <source>
        <dbReference type="ARBA" id="ARBA00022448"/>
    </source>
</evidence>
<dbReference type="AlphaFoldDB" id="A0A0B3ZG80"/>
<dbReference type="Proteomes" id="UP000031197">
    <property type="component" value="Unassembled WGS sequence"/>
</dbReference>
<evidence type="ECO:0000256" key="3">
    <source>
        <dbReference type="ARBA" id="ARBA00022840"/>
    </source>
</evidence>
<evidence type="ECO:0000259" key="4">
    <source>
        <dbReference type="PROSITE" id="PS50893"/>
    </source>
</evidence>
<dbReference type="GO" id="GO:0016887">
    <property type="term" value="F:ATP hydrolysis activity"/>
    <property type="evidence" value="ECO:0007669"/>
    <property type="project" value="InterPro"/>
</dbReference>
<feature type="domain" description="ABC transporter" evidence="4">
    <location>
        <begin position="1"/>
        <end position="212"/>
    </location>
</feature>
<dbReference type="PROSITE" id="PS50893">
    <property type="entry name" value="ABC_TRANSPORTER_2"/>
    <property type="match status" value="1"/>
</dbReference>
<dbReference type="InterPro" id="IPR003593">
    <property type="entry name" value="AAA+_ATPase"/>
</dbReference>
<keyword evidence="6" id="KW-1185">Reference proteome</keyword>
<dbReference type="RefSeq" id="WP_039216476.1">
    <property type="nucleotide sequence ID" value="NZ_JWLW01000003.1"/>
</dbReference>
<dbReference type="Gene3D" id="3.40.50.300">
    <property type="entry name" value="P-loop containing nucleotide triphosphate hydrolases"/>
    <property type="match status" value="1"/>
</dbReference>
<dbReference type="InterPro" id="IPR027417">
    <property type="entry name" value="P-loop_NTPase"/>
</dbReference>
<dbReference type="PANTHER" id="PTHR42781:SF4">
    <property type="entry name" value="SPERMIDINE_PUTRESCINE IMPORT ATP-BINDING PROTEIN POTA"/>
    <property type="match status" value="1"/>
</dbReference>
<dbReference type="PROSITE" id="PS00211">
    <property type="entry name" value="ABC_TRANSPORTER_1"/>
    <property type="match status" value="1"/>
</dbReference>
<dbReference type="InterPro" id="IPR017871">
    <property type="entry name" value="ABC_transporter-like_CS"/>
</dbReference>